<dbReference type="InterPro" id="IPR000253">
    <property type="entry name" value="FHA_dom"/>
</dbReference>
<dbReference type="EMBL" id="KV784365">
    <property type="protein sequence ID" value="OEU12385.1"/>
    <property type="molecule type" value="Genomic_DNA"/>
</dbReference>
<evidence type="ECO:0000256" key="1">
    <source>
        <dbReference type="SAM" id="MobiDB-lite"/>
    </source>
</evidence>
<name>A0A1E7F305_9STRA</name>
<dbReference type="SMART" id="SM00240">
    <property type="entry name" value="FHA"/>
    <property type="match status" value="1"/>
</dbReference>
<dbReference type="SUPFAM" id="SSF49879">
    <property type="entry name" value="SMAD/FHA domain"/>
    <property type="match status" value="1"/>
</dbReference>
<accession>A0A1E7F305</accession>
<organism evidence="3 4">
    <name type="scientific">Fragilariopsis cylindrus CCMP1102</name>
    <dbReference type="NCBI Taxonomy" id="635003"/>
    <lineage>
        <taxon>Eukaryota</taxon>
        <taxon>Sar</taxon>
        <taxon>Stramenopiles</taxon>
        <taxon>Ochrophyta</taxon>
        <taxon>Bacillariophyta</taxon>
        <taxon>Bacillariophyceae</taxon>
        <taxon>Bacillariophycidae</taxon>
        <taxon>Bacillariales</taxon>
        <taxon>Bacillariaceae</taxon>
        <taxon>Fragilariopsis</taxon>
    </lineage>
</organism>
<feature type="compositionally biased region" description="Basic and acidic residues" evidence="1">
    <location>
        <begin position="321"/>
        <end position="330"/>
    </location>
</feature>
<dbReference type="InParanoid" id="A0A1E7F305"/>
<feature type="region of interest" description="Disordered" evidence="1">
    <location>
        <begin position="307"/>
        <end position="335"/>
    </location>
</feature>
<dbReference type="KEGG" id="fcy:FRACYDRAFT_244650"/>
<feature type="compositionally biased region" description="Basic and acidic residues" evidence="1">
    <location>
        <begin position="617"/>
        <end position="626"/>
    </location>
</feature>
<feature type="domain" description="FHA" evidence="2">
    <location>
        <begin position="43"/>
        <end position="94"/>
    </location>
</feature>
<feature type="compositionally biased region" description="Low complexity" evidence="1">
    <location>
        <begin position="160"/>
        <end position="169"/>
    </location>
</feature>
<keyword evidence="4" id="KW-1185">Reference proteome</keyword>
<evidence type="ECO:0000259" key="2">
    <source>
        <dbReference type="PROSITE" id="PS50006"/>
    </source>
</evidence>
<reference evidence="3 4" key="1">
    <citation type="submission" date="2016-09" db="EMBL/GenBank/DDBJ databases">
        <title>Extensive genetic diversity and differential bi-allelic expression allows diatom success in the polar Southern Ocean.</title>
        <authorList>
            <consortium name="DOE Joint Genome Institute"/>
            <person name="Mock T."/>
            <person name="Otillar R.P."/>
            <person name="Strauss J."/>
            <person name="Dupont C."/>
            <person name="Frickenhaus S."/>
            <person name="Maumus F."/>
            <person name="Mcmullan M."/>
            <person name="Sanges R."/>
            <person name="Schmutz J."/>
            <person name="Toseland A."/>
            <person name="Valas R."/>
            <person name="Veluchamy A."/>
            <person name="Ward B.J."/>
            <person name="Allen A."/>
            <person name="Barry K."/>
            <person name="Falciatore A."/>
            <person name="Ferrante M."/>
            <person name="Fortunato A.E."/>
            <person name="Gloeckner G."/>
            <person name="Gruber A."/>
            <person name="Hipkin R."/>
            <person name="Janech M."/>
            <person name="Kroth P."/>
            <person name="Leese F."/>
            <person name="Lindquist E."/>
            <person name="Lyon B.R."/>
            <person name="Martin J."/>
            <person name="Mayer C."/>
            <person name="Parker M."/>
            <person name="Quesneville H."/>
            <person name="Raymond J."/>
            <person name="Uhlig C."/>
            <person name="Valentin K.U."/>
            <person name="Worden A.Z."/>
            <person name="Armbrust E.V."/>
            <person name="Bowler C."/>
            <person name="Green B."/>
            <person name="Moulton V."/>
            <person name="Van Oosterhout C."/>
            <person name="Grigoriev I."/>
        </authorList>
    </citation>
    <scope>NUCLEOTIDE SEQUENCE [LARGE SCALE GENOMIC DNA]</scope>
    <source>
        <strain evidence="3 4">CCMP1102</strain>
    </source>
</reference>
<dbReference type="InterPro" id="IPR008984">
    <property type="entry name" value="SMAD_FHA_dom_sf"/>
</dbReference>
<feature type="compositionally biased region" description="Low complexity" evidence="1">
    <location>
        <begin position="570"/>
        <end position="583"/>
    </location>
</feature>
<feature type="region of interest" description="Disordered" evidence="1">
    <location>
        <begin position="147"/>
        <end position="173"/>
    </location>
</feature>
<dbReference type="PANTHER" id="PTHR23308">
    <property type="entry name" value="NUCLEAR INHIBITOR OF PROTEIN PHOSPHATASE-1"/>
    <property type="match status" value="1"/>
</dbReference>
<dbReference type="AlphaFoldDB" id="A0A1E7F305"/>
<evidence type="ECO:0000313" key="4">
    <source>
        <dbReference type="Proteomes" id="UP000095751"/>
    </source>
</evidence>
<protein>
    <recommendedName>
        <fullName evidence="2">FHA domain-containing protein</fullName>
    </recommendedName>
</protein>
<feature type="compositionally biased region" description="Polar residues" evidence="1">
    <location>
        <begin position="584"/>
        <end position="598"/>
    </location>
</feature>
<feature type="region of interest" description="Disordered" evidence="1">
    <location>
        <begin position="428"/>
        <end position="626"/>
    </location>
</feature>
<dbReference type="OrthoDB" id="444265at2759"/>
<feature type="compositionally biased region" description="Polar residues" evidence="1">
    <location>
        <begin position="549"/>
        <end position="569"/>
    </location>
</feature>
<gene>
    <name evidence="3" type="ORF">FRACYDRAFT_244650</name>
</gene>
<dbReference type="PROSITE" id="PS50006">
    <property type="entry name" value="FHA_DOMAIN"/>
    <property type="match status" value="1"/>
</dbReference>
<dbReference type="InterPro" id="IPR050923">
    <property type="entry name" value="Cell_Proc_Reg/RNA_Proc"/>
</dbReference>
<dbReference type="Gene3D" id="2.60.200.20">
    <property type="match status" value="1"/>
</dbReference>
<dbReference type="Pfam" id="PF00498">
    <property type="entry name" value="FHA"/>
    <property type="match status" value="1"/>
</dbReference>
<feature type="compositionally biased region" description="Polar residues" evidence="1">
    <location>
        <begin position="498"/>
        <end position="515"/>
    </location>
</feature>
<dbReference type="Proteomes" id="UP000095751">
    <property type="component" value="Unassembled WGS sequence"/>
</dbReference>
<proteinExistence type="predicted"/>
<sequence>MTTGSYEEPDWAIQPSAKSSWMLTEIKSGVETAKHELYTRSTTIIGRAVDMVHIPLHHESISRQHARISFDSMGQPWLRDLQSSHGSFVNKKKLPRESIGKVESNSLHKGTRGIKLFVGDILTFGASTRYFSLAGDDTTNQQVKLKLPPQQQNETPSPEKSLSTSNNNTSKKKVEEGVSWGMSMADDDDVDSDNDNHVNNNGEKTIATDQVVSDKHRAQLDKLNVMKNKLINLETEDAKIRRKGELTEGQEKQLQRNAEREVALKKSIIEREENLYDKINGNKDRKKSKAERKAMMEYKNSLEEDDDDYFDRTKAGSSTDKNNDTNHSNEAESEATLTQKWNKIVEEQKHLNDVALHKANNRVNALHDRLKQAQASGDEEEFFLNNDLQLAREAKKKIDISLVVGNTTINEIEKLLKVVNPKIYYDRNSGYIGEGRPSSSSSSCSAREDGNNKLSGTMAPPPPPTLPKQTAMAPPPPPPLPQQTTNTTEVCKKKQIESESIQNNHDDTSTPTDNSIGDFIMPPPGKRKRLLGPTMPPPQTTPSSAIAPKSSSHKQAGTLSFLNQMSTVNTSKDSTKSTTKSSKQNNIPNPSQPRTGMDTNKDEWVAPKGQDGSGRTKLNEKFAGRY</sequence>
<evidence type="ECO:0000313" key="3">
    <source>
        <dbReference type="EMBL" id="OEU12385.1"/>
    </source>
</evidence>